<dbReference type="Proteomes" id="UP000035088">
    <property type="component" value="Unassembled WGS sequence"/>
</dbReference>
<dbReference type="InterPro" id="IPR044857">
    <property type="entry name" value="T7SS_EccB_R1"/>
</dbReference>
<sequence length="480" mass="49386">MVRQLTTRAQVSGYRFLLQRAEHMLVRRDARMLHDPMRAQRQSITVGLVLAVLIAAGSGVYGLIRPVGSVADAPIVLNRSDGGLFVVVDRTAHPALNLASARLIVGEAATPKTVSAAALRDLPRGPTLGIIGAPNALGTGAATAWTVCDAAESGVSADVAGDRAEPPARTAVVVGDGSEAAGLRAAENAGMVAAVGGEVYLVYRLGSGMAARTVRARVDTSSSAVRRALRLDDAPVRGLSSGMANAIEEVEPLTVPTIPESGRPGALGLAAGTVFAVPGLDGRADHFVALADGVQRLTGTAAEMLRFAAASSPTQIPTVSPARAATAPIVERVRVEHFPDRAPHLLDAVQAPVVCQHWHRRPGAPAATTALLAGHRIPGGRPVIPVGADGPGPGLDEVRVAPGTTSDVRATGMDPRSSRRHGRFLVSDTGIRYSVADDRAAAVLGLGDPGLAPWPIVGLLPAGPELSRAQALVAHGRFDQ</sequence>
<evidence type="ECO:0008006" key="13">
    <source>
        <dbReference type="Google" id="ProtNLM"/>
    </source>
</evidence>
<evidence type="ECO:0000256" key="10">
    <source>
        <dbReference type="SAM" id="Phobius"/>
    </source>
</evidence>
<evidence type="ECO:0000256" key="3">
    <source>
        <dbReference type="ARBA" id="ARBA00022475"/>
    </source>
</evidence>
<dbReference type="Gene3D" id="2.40.50.910">
    <property type="entry name" value="Type VII secretion system EccB, repeat 3 domain"/>
    <property type="match status" value="1"/>
</dbReference>
<dbReference type="PANTHER" id="PTHR40765:SF2">
    <property type="entry name" value="ESX-2 SECRETION SYSTEM ATPASE ECCB2"/>
    <property type="match status" value="1"/>
</dbReference>
<dbReference type="GO" id="GO:0005886">
    <property type="term" value="C:plasma membrane"/>
    <property type="evidence" value="ECO:0007669"/>
    <property type="project" value="UniProtKB-SubCell"/>
</dbReference>
<evidence type="ECO:0000256" key="4">
    <source>
        <dbReference type="ARBA" id="ARBA00022692"/>
    </source>
</evidence>
<protein>
    <recommendedName>
        <fullName evidence="13">Type VII secretion protein EccB</fullName>
    </recommendedName>
</protein>
<dbReference type="Gene3D" id="3.30.2390.20">
    <property type="entry name" value="Type VII secretion system EccB, repeat 1 domain"/>
    <property type="match status" value="1"/>
</dbReference>
<dbReference type="STRING" id="1073574.GOARA_061_00800"/>
<evidence type="ECO:0000256" key="1">
    <source>
        <dbReference type="ARBA" id="ARBA00004162"/>
    </source>
</evidence>
<dbReference type="OrthoDB" id="3847604at2"/>
<dbReference type="EMBL" id="BAEE01000061">
    <property type="protein sequence ID" value="GAB10641.1"/>
    <property type="molecule type" value="Genomic_DNA"/>
</dbReference>
<keyword evidence="9 10" id="KW-0472">Membrane</keyword>
<gene>
    <name evidence="11" type="ORF">GOARA_061_00800</name>
</gene>
<evidence type="ECO:0000256" key="5">
    <source>
        <dbReference type="ARBA" id="ARBA00022741"/>
    </source>
</evidence>
<keyword evidence="4 10" id="KW-0812">Transmembrane</keyword>
<comment type="caution">
    <text evidence="11">The sequence shown here is derived from an EMBL/GenBank/DDBJ whole genome shotgun (WGS) entry which is preliminary data.</text>
</comment>
<reference evidence="11 12" key="1">
    <citation type="submission" date="2011-11" db="EMBL/GenBank/DDBJ databases">
        <title>Whole genome shotgun sequence of Gordonia araii NBRC 100433.</title>
        <authorList>
            <person name="Yoshida Y."/>
            <person name="Hosoyama A."/>
            <person name="Tsuchikane K."/>
            <person name="Katsumata H."/>
            <person name="Yamazaki S."/>
            <person name="Fujita N."/>
        </authorList>
    </citation>
    <scope>NUCLEOTIDE SEQUENCE [LARGE SCALE GENOMIC DNA]</scope>
    <source>
        <strain evidence="11 12">NBRC 100433</strain>
    </source>
</reference>
<feature type="transmembrane region" description="Helical" evidence="10">
    <location>
        <begin position="44"/>
        <end position="64"/>
    </location>
</feature>
<comment type="similarity">
    <text evidence="2">Belongs to the EccB family.</text>
</comment>
<comment type="subcellular location">
    <subcellularLocation>
        <location evidence="1">Cell membrane</location>
        <topology evidence="1">Single-pass membrane protein</topology>
    </subcellularLocation>
</comment>
<keyword evidence="12" id="KW-1185">Reference proteome</keyword>
<keyword evidence="5" id="KW-0547">Nucleotide-binding</keyword>
<evidence type="ECO:0000256" key="8">
    <source>
        <dbReference type="ARBA" id="ARBA00022989"/>
    </source>
</evidence>
<evidence type="ECO:0000313" key="11">
    <source>
        <dbReference type="EMBL" id="GAB10641.1"/>
    </source>
</evidence>
<dbReference type="AlphaFoldDB" id="G7H466"/>
<organism evidence="11 12">
    <name type="scientific">Gordonia araii NBRC 100433</name>
    <dbReference type="NCBI Taxonomy" id="1073574"/>
    <lineage>
        <taxon>Bacteria</taxon>
        <taxon>Bacillati</taxon>
        <taxon>Actinomycetota</taxon>
        <taxon>Actinomycetes</taxon>
        <taxon>Mycobacteriales</taxon>
        <taxon>Gordoniaceae</taxon>
        <taxon>Gordonia</taxon>
    </lineage>
</organism>
<evidence type="ECO:0000256" key="7">
    <source>
        <dbReference type="ARBA" id="ARBA00022840"/>
    </source>
</evidence>
<dbReference type="GO" id="GO:0005576">
    <property type="term" value="C:extracellular region"/>
    <property type="evidence" value="ECO:0007669"/>
    <property type="project" value="TreeGrafter"/>
</dbReference>
<name>G7H466_9ACTN</name>
<evidence type="ECO:0000256" key="2">
    <source>
        <dbReference type="ARBA" id="ARBA00008149"/>
    </source>
</evidence>
<proteinExistence type="inferred from homology"/>
<dbReference type="GO" id="GO:0016787">
    <property type="term" value="F:hydrolase activity"/>
    <property type="evidence" value="ECO:0007669"/>
    <property type="project" value="UniProtKB-KW"/>
</dbReference>
<keyword evidence="8 10" id="KW-1133">Transmembrane helix</keyword>
<keyword evidence="3" id="KW-1003">Cell membrane</keyword>
<evidence type="ECO:0000256" key="6">
    <source>
        <dbReference type="ARBA" id="ARBA00022801"/>
    </source>
</evidence>
<dbReference type="InterPro" id="IPR007795">
    <property type="entry name" value="T7SS_EccB"/>
</dbReference>
<dbReference type="RefSeq" id="WP_007322716.1">
    <property type="nucleotide sequence ID" value="NZ_BAEE01000061.1"/>
</dbReference>
<keyword evidence="7" id="KW-0067">ATP-binding</keyword>
<dbReference type="NCBIfam" id="TIGR03919">
    <property type="entry name" value="T7SS_EccB"/>
    <property type="match status" value="1"/>
</dbReference>
<evidence type="ECO:0000313" key="12">
    <source>
        <dbReference type="Proteomes" id="UP000035088"/>
    </source>
</evidence>
<evidence type="ECO:0000256" key="9">
    <source>
        <dbReference type="ARBA" id="ARBA00023136"/>
    </source>
</evidence>
<dbReference type="GO" id="GO:0005524">
    <property type="term" value="F:ATP binding"/>
    <property type="evidence" value="ECO:0007669"/>
    <property type="project" value="UniProtKB-KW"/>
</dbReference>
<dbReference type="PANTHER" id="PTHR40765">
    <property type="entry name" value="ESX-2 SECRETION SYSTEM ATPASE ECCB2"/>
    <property type="match status" value="1"/>
</dbReference>
<keyword evidence="6" id="KW-0378">Hydrolase</keyword>
<dbReference type="InterPro" id="IPR042485">
    <property type="entry name" value="T7SS_EccB_R3"/>
</dbReference>
<dbReference type="Pfam" id="PF05108">
    <property type="entry name" value="T7SS_ESX1_EccB"/>
    <property type="match status" value="1"/>
</dbReference>
<accession>G7H466</accession>